<feature type="region of interest" description="Disordered" evidence="7">
    <location>
        <begin position="597"/>
        <end position="621"/>
    </location>
</feature>
<feature type="region of interest" description="Disordered" evidence="7">
    <location>
        <begin position="543"/>
        <end position="583"/>
    </location>
</feature>
<feature type="region of interest" description="Disordered" evidence="7">
    <location>
        <begin position="19"/>
        <end position="47"/>
    </location>
</feature>
<keyword evidence="4" id="KW-0238">DNA-binding</keyword>
<keyword evidence="10" id="KW-1185">Reference proteome</keyword>
<keyword evidence="5" id="KW-0804">Transcription</keyword>
<dbReference type="GO" id="GO:0000981">
    <property type="term" value="F:DNA-binding transcription factor activity, RNA polymerase II-specific"/>
    <property type="evidence" value="ECO:0007669"/>
    <property type="project" value="InterPro"/>
</dbReference>
<sequence>MKKKTQQAQSGAAVIESGDVGCEKGKGKTQLSIVNKQPTPPAPTRHKAAETRQVATVAAVAFHPANSKKDDQNTPPKLTASLWSPVSYRGIADPPHLKMFDYTNFDHVFGAEQFPYDRKSVQEIDTYRKSLDGALFIDRVLKALGLTKSKIYPPKTENALRTLHQQLCEATMSAHHRLSIFYYILLDFDTSQTRSQASSKFAVTSGVPKNYQIFMKGLWLLDHQQFEKALEYIAHPSLTTDFADEIMTALVRNAPDGDYTLPLSYFHTVQPILKTSEALELLFDAMSRTSVTEALYFSRTHADAVRAQLFRQLVSNVIGAPANEETAARSTELIGLPFDAAEEAWFEDFLSREDGKKLKRARDTLLVRKLVTGRLSEAVQDKNHGGGWGVVLEGVKSGLGGRAETGLHKVHTSKPNDLTKRVTPASASCHAFVELRLFTSVTPSHTLQVTPRPPAPPAHTMESSHFSCVNRFRRLTPNHPSFTVSHLARYNSLFIPPSHHCVGTMSNPAKGVKFVGSDSSGLPLKRKQVLQACESCRRKKKRCIHGEPPPLEPAHDGCAGSSPPDNAGQHVIAGTGSPSKHRYSASVTADAVLSTTPVRRESATAGHSEPAQTPQTRFVGDLNPEGMFAEAADSDPAANPTQKAEVGVWLPSLNAASAQSTTSVVSRPSAIIDKVLLPYVKQNCLTCVPPEKDYKHLHKVYRDKIHPIFGLVPDEALDDGDSPAAIVMRQVVCLAAATDPDMKSHLRLATQGNKRLSYQDFSQTLSSSIRAILDTSLISDRTIHIRALCMLSLYAQPSGADEADLPAQLGARAAHHSQTLGLHLFHSSNDSLDTLFCAVWALDRINAATYGRPCVLHEGDIGPGLDDCFRRQAPCFQLFLSVVQWLDKVIELYRPGVIAQSLEAKPFIDLPVLEPMILEANALQVPTPLLATIEVFYHAVIILSCRLSRPGPPAQYASSVPPPSANARRSLAAERISSAIRRDHLSPVPLVPYALSLALSVEYRKMRHSALPMFRARARSAFKSNSELMKRFGDVFWSARVVAGLGERILREMERAANSIAQEGGAALPSAAAVVDVPVNGKIDEPLVVDGAPAEPPSAPLAPASTAELPALEAIDFSIVDAMPHLDVFGHFDPSFNLSAVDNALEANLDIGLPLNWGEIPHASDALMAQRLAEISRLSPDHQSRHVVVITYPMTSYTH</sequence>
<evidence type="ECO:0000313" key="10">
    <source>
        <dbReference type="Proteomes" id="UP000830671"/>
    </source>
</evidence>
<name>A0A9Q8T0Z3_9PEZI</name>
<accession>A0A9Q8T0Z3</accession>
<evidence type="ECO:0000313" key="9">
    <source>
        <dbReference type="EMBL" id="UQC87181.1"/>
    </source>
</evidence>
<dbReference type="Proteomes" id="UP000830671">
    <property type="component" value="Chromosome 6"/>
</dbReference>
<evidence type="ECO:0000256" key="6">
    <source>
        <dbReference type="ARBA" id="ARBA00023242"/>
    </source>
</evidence>
<keyword evidence="6" id="KW-0539">Nucleus</keyword>
<evidence type="ECO:0000256" key="4">
    <source>
        <dbReference type="ARBA" id="ARBA00023125"/>
    </source>
</evidence>
<dbReference type="CDD" id="cd12148">
    <property type="entry name" value="fungal_TF_MHR"/>
    <property type="match status" value="1"/>
</dbReference>
<dbReference type="Pfam" id="PF13934">
    <property type="entry name" value="ELYS"/>
    <property type="match status" value="1"/>
</dbReference>
<dbReference type="GO" id="GO:0005634">
    <property type="term" value="C:nucleus"/>
    <property type="evidence" value="ECO:0007669"/>
    <property type="project" value="UniProtKB-SubCell"/>
</dbReference>
<comment type="subcellular location">
    <subcellularLocation>
        <location evidence="1">Nucleus</location>
    </subcellularLocation>
</comment>
<dbReference type="GeneID" id="73346656"/>
<evidence type="ECO:0000256" key="1">
    <source>
        <dbReference type="ARBA" id="ARBA00004123"/>
    </source>
</evidence>
<dbReference type="PANTHER" id="PTHR47171:SF6">
    <property type="entry name" value="SPECIFIC TRANSCRIPTION FACTOR, PUTATIVE (AFU_ORTHOLOGUE AFUA_2G06130)-RELATED"/>
    <property type="match status" value="1"/>
</dbReference>
<dbReference type="CDD" id="cd00067">
    <property type="entry name" value="GAL4"/>
    <property type="match status" value="1"/>
</dbReference>
<protein>
    <submittedName>
        <fullName evidence="9">Fungal specific transcription factor</fullName>
    </submittedName>
</protein>
<evidence type="ECO:0000259" key="8">
    <source>
        <dbReference type="Pfam" id="PF13934"/>
    </source>
</evidence>
<dbReference type="GO" id="GO:0008270">
    <property type="term" value="F:zinc ion binding"/>
    <property type="evidence" value="ECO:0007669"/>
    <property type="project" value="InterPro"/>
</dbReference>
<evidence type="ECO:0000256" key="7">
    <source>
        <dbReference type="SAM" id="MobiDB-lite"/>
    </source>
</evidence>
<dbReference type="RefSeq" id="XP_049148792.1">
    <property type="nucleotide sequence ID" value="XM_049291646.1"/>
</dbReference>
<dbReference type="InterPro" id="IPR001138">
    <property type="entry name" value="Zn2Cys6_DnaBD"/>
</dbReference>
<dbReference type="InterPro" id="IPR052073">
    <property type="entry name" value="Amide_Lactam_Regulators"/>
</dbReference>
<evidence type="ECO:0000256" key="3">
    <source>
        <dbReference type="ARBA" id="ARBA00023015"/>
    </source>
</evidence>
<evidence type="ECO:0000256" key="2">
    <source>
        <dbReference type="ARBA" id="ARBA00022833"/>
    </source>
</evidence>
<dbReference type="KEGG" id="clup:CLUP02_12683"/>
<dbReference type="AlphaFoldDB" id="A0A9Q8T0Z3"/>
<reference evidence="9" key="1">
    <citation type="journal article" date="2021" name="Mol. Plant Microbe Interact.">
        <title>Complete Genome Sequence of the Plant-Pathogenic Fungus Colletotrichum lupini.</title>
        <authorList>
            <person name="Baroncelli R."/>
            <person name="Pensec F."/>
            <person name="Da Lio D."/>
            <person name="Boufleur T."/>
            <person name="Vicente I."/>
            <person name="Sarrocco S."/>
            <person name="Picot A."/>
            <person name="Baraldi E."/>
            <person name="Sukno S."/>
            <person name="Thon M."/>
            <person name="Le Floch G."/>
        </authorList>
    </citation>
    <scope>NUCLEOTIDE SEQUENCE</scope>
    <source>
        <strain evidence="9">IMI 504893</strain>
    </source>
</reference>
<dbReference type="EMBL" id="CP019478">
    <property type="protein sequence ID" value="UQC87181.1"/>
    <property type="molecule type" value="Genomic_DNA"/>
</dbReference>
<evidence type="ECO:0000256" key="5">
    <source>
        <dbReference type="ARBA" id="ARBA00023163"/>
    </source>
</evidence>
<gene>
    <name evidence="9" type="ORF">CLUP02_12683</name>
</gene>
<organism evidence="9 10">
    <name type="scientific">Colletotrichum lupini</name>
    <dbReference type="NCBI Taxonomy" id="145971"/>
    <lineage>
        <taxon>Eukaryota</taxon>
        <taxon>Fungi</taxon>
        <taxon>Dikarya</taxon>
        <taxon>Ascomycota</taxon>
        <taxon>Pezizomycotina</taxon>
        <taxon>Sordariomycetes</taxon>
        <taxon>Hypocreomycetidae</taxon>
        <taxon>Glomerellales</taxon>
        <taxon>Glomerellaceae</taxon>
        <taxon>Colletotrichum</taxon>
        <taxon>Colletotrichum acutatum species complex</taxon>
    </lineage>
</organism>
<keyword evidence="2" id="KW-0862">Zinc</keyword>
<feature type="domain" description="ELYS-like" evidence="8">
    <location>
        <begin position="135"/>
        <end position="352"/>
    </location>
</feature>
<dbReference type="PANTHER" id="PTHR47171">
    <property type="entry name" value="FARA-RELATED"/>
    <property type="match status" value="1"/>
</dbReference>
<dbReference type="GO" id="GO:0003677">
    <property type="term" value="F:DNA binding"/>
    <property type="evidence" value="ECO:0007669"/>
    <property type="project" value="UniProtKB-KW"/>
</dbReference>
<dbReference type="InterPro" id="IPR025151">
    <property type="entry name" value="ELYS_dom"/>
</dbReference>
<keyword evidence="3" id="KW-0805">Transcription regulation</keyword>
<proteinExistence type="predicted"/>